<name>A0A9D1QS63_9LACO</name>
<dbReference type="Gene3D" id="3.10.450.50">
    <property type="match status" value="1"/>
</dbReference>
<dbReference type="Proteomes" id="UP000886822">
    <property type="component" value="Unassembled WGS sequence"/>
</dbReference>
<dbReference type="AlphaFoldDB" id="A0A9D1QS63"/>
<dbReference type="EMBL" id="DXGJ01000027">
    <property type="protein sequence ID" value="HIW71659.1"/>
    <property type="molecule type" value="Genomic_DNA"/>
</dbReference>
<gene>
    <name evidence="2" type="ORF">H9875_03435</name>
</gene>
<comment type="caution">
    <text evidence="2">The sequence shown here is derived from an EMBL/GenBank/DDBJ whole genome shotgun (WGS) entry which is preliminary data.</text>
</comment>
<organism evidence="2 3">
    <name type="scientific">Candidatus Levilactobacillus faecigallinarum</name>
    <dbReference type="NCBI Taxonomy" id="2838638"/>
    <lineage>
        <taxon>Bacteria</taxon>
        <taxon>Bacillati</taxon>
        <taxon>Bacillota</taxon>
        <taxon>Bacilli</taxon>
        <taxon>Lactobacillales</taxon>
        <taxon>Lactobacillaceae</taxon>
        <taxon>Levilactobacillus</taxon>
    </lineage>
</organism>
<dbReference type="InterPro" id="IPR032710">
    <property type="entry name" value="NTF2-like_dom_sf"/>
</dbReference>
<reference evidence="2" key="2">
    <citation type="submission" date="2021-04" db="EMBL/GenBank/DDBJ databases">
        <authorList>
            <person name="Gilroy R."/>
        </authorList>
    </citation>
    <scope>NUCLEOTIDE SEQUENCE</scope>
    <source>
        <strain evidence="2">CHK173-259</strain>
    </source>
</reference>
<dbReference type="SUPFAM" id="SSF54427">
    <property type="entry name" value="NTF2-like"/>
    <property type="match status" value="1"/>
</dbReference>
<evidence type="ECO:0000259" key="1">
    <source>
        <dbReference type="Pfam" id="PF13577"/>
    </source>
</evidence>
<dbReference type="Pfam" id="PF13577">
    <property type="entry name" value="SnoaL_4"/>
    <property type="match status" value="1"/>
</dbReference>
<accession>A0A9D1QS63</accession>
<evidence type="ECO:0000313" key="3">
    <source>
        <dbReference type="Proteomes" id="UP000886822"/>
    </source>
</evidence>
<proteinExistence type="predicted"/>
<evidence type="ECO:0000313" key="2">
    <source>
        <dbReference type="EMBL" id="HIW71659.1"/>
    </source>
</evidence>
<sequence length="147" mass="16748">MTFGEAESNLILDKLVDRWAVASDQKQVDEQMSLMTWDATYRVYNGNELHLEAHGQDDLKKALTEQAKAIKTSFTLTGQHLVTMDRDSNTATGVQYAQVRVVREADNGAFITDYSVRYNDHYAFRGENWAIEQRDVHLVIVDAHKLA</sequence>
<feature type="domain" description="SnoaL-like" evidence="1">
    <location>
        <begin position="13"/>
        <end position="134"/>
    </location>
</feature>
<reference evidence="2" key="1">
    <citation type="journal article" date="2021" name="PeerJ">
        <title>Extensive microbial diversity within the chicken gut microbiome revealed by metagenomics and culture.</title>
        <authorList>
            <person name="Gilroy R."/>
            <person name="Ravi A."/>
            <person name="Getino M."/>
            <person name="Pursley I."/>
            <person name="Horton D.L."/>
            <person name="Alikhan N.F."/>
            <person name="Baker D."/>
            <person name="Gharbi K."/>
            <person name="Hall N."/>
            <person name="Watson M."/>
            <person name="Adriaenssens E.M."/>
            <person name="Foster-Nyarko E."/>
            <person name="Jarju S."/>
            <person name="Secka A."/>
            <person name="Antonio M."/>
            <person name="Oren A."/>
            <person name="Chaudhuri R.R."/>
            <person name="La Ragione R."/>
            <person name="Hildebrand F."/>
            <person name="Pallen M.J."/>
        </authorList>
    </citation>
    <scope>NUCLEOTIDE SEQUENCE</scope>
    <source>
        <strain evidence="2">CHK173-259</strain>
    </source>
</reference>
<dbReference type="InterPro" id="IPR037401">
    <property type="entry name" value="SnoaL-like"/>
</dbReference>
<protein>
    <submittedName>
        <fullName evidence="2">Nuclear transport factor 2 family protein</fullName>
    </submittedName>
</protein>